<gene>
    <name evidence="2" type="ORF">BD626DRAFT_635491</name>
</gene>
<dbReference type="EMBL" id="VDMD01000060">
    <property type="protein sequence ID" value="TRM56751.1"/>
    <property type="molecule type" value="Genomic_DNA"/>
</dbReference>
<comment type="caution">
    <text evidence="2">The sequence shown here is derived from an EMBL/GenBank/DDBJ whole genome shotgun (WGS) entry which is preliminary data.</text>
</comment>
<evidence type="ECO:0000313" key="3">
    <source>
        <dbReference type="Proteomes" id="UP000320762"/>
    </source>
</evidence>
<evidence type="ECO:0000256" key="1">
    <source>
        <dbReference type="SAM" id="Phobius"/>
    </source>
</evidence>
<proteinExistence type="predicted"/>
<keyword evidence="1" id="KW-1133">Transmembrane helix</keyword>
<accession>A0A550BW37</accession>
<reference evidence="2 3" key="1">
    <citation type="journal article" date="2019" name="New Phytol.">
        <title>Comparative genomics reveals unique wood-decay strategies and fruiting body development in the Schizophyllaceae.</title>
        <authorList>
            <person name="Almasi E."/>
            <person name="Sahu N."/>
            <person name="Krizsan K."/>
            <person name="Balint B."/>
            <person name="Kovacs G.M."/>
            <person name="Kiss B."/>
            <person name="Cseklye J."/>
            <person name="Drula E."/>
            <person name="Henrissat B."/>
            <person name="Nagy I."/>
            <person name="Chovatia M."/>
            <person name="Adam C."/>
            <person name="LaButti K."/>
            <person name="Lipzen A."/>
            <person name="Riley R."/>
            <person name="Grigoriev I.V."/>
            <person name="Nagy L.G."/>
        </authorList>
    </citation>
    <scope>NUCLEOTIDE SEQUENCE [LARGE SCALE GENOMIC DNA]</scope>
    <source>
        <strain evidence="2 3">NL-1724</strain>
    </source>
</reference>
<evidence type="ECO:0000313" key="2">
    <source>
        <dbReference type="EMBL" id="TRM56751.1"/>
    </source>
</evidence>
<keyword evidence="1" id="KW-0812">Transmembrane</keyword>
<feature type="transmembrane region" description="Helical" evidence="1">
    <location>
        <begin position="76"/>
        <end position="96"/>
    </location>
</feature>
<protein>
    <submittedName>
        <fullName evidence="2">Uncharacterized protein</fullName>
    </submittedName>
</protein>
<keyword evidence="1" id="KW-0472">Membrane</keyword>
<sequence length="136" mass="14305">LIEGVVPASPSFPLAWVSQRSGRSRNCVAHQGYPARAPFTCGRSLISLVVVPLPCVTAPCTLRSCAVSRRLARAHVALLLVVPSLVASLVALGLAFGKDEVLAIAIDWDPRPSVLGHSHLTSTSPRARDCADAGFL</sequence>
<name>A0A550BW37_9AGAR</name>
<feature type="non-terminal residue" evidence="2">
    <location>
        <position position="1"/>
    </location>
</feature>
<dbReference type="AlphaFoldDB" id="A0A550BW37"/>
<organism evidence="2 3">
    <name type="scientific">Schizophyllum amplum</name>
    <dbReference type="NCBI Taxonomy" id="97359"/>
    <lineage>
        <taxon>Eukaryota</taxon>
        <taxon>Fungi</taxon>
        <taxon>Dikarya</taxon>
        <taxon>Basidiomycota</taxon>
        <taxon>Agaricomycotina</taxon>
        <taxon>Agaricomycetes</taxon>
        <taxon>Agaricomycetidae</taxon>
        <taxon>Agaricales</taxon>
        <taxon>Schizophyllaceae</taxon>
        <taxon>Schizophyllum</taxon>
    </lineage>
</organism>
<keyword evidence="3" id="KW-1185">Reference proteome</keyword>
<dbReference type="Proteomes" id="UP000320762">
    <property type="component" value="Unassembled WGS sequence"/>
</dbReference>